<dbReference type="HOGENOM" id="CLU_1227475_0_0_1"/>
<dbReference type="GO" id="GO:0016020">
    <property type="term" value="C:membrane"/>
    <property type="evidence" value="ECO:0007669"/>
    <property type="project" value="UniProtKB-SubCell"/>
</dbReference>
<proteinExistence type="inferred from homology"/>
<keyword evidence="3" id="KW-0813">Transport</keyword>
<evidence type="ECO:0000256" key="7">
    <source>
        <dbReference type="SAM" id="Phobius"/>
    </source>
</evidence>
<dbReference type="PANTHER" id="PTHR48023">
    <property type="entry name" value="D-XYLOSE-PROTON SYMPORTER-LIKE 2"/>
    <property type="match status" value="1"/>
</dbReference>
<dbReference type="InterPro" id="IPR005828">
    <property type="entry name" value="MFS_sugar_transport-like"/>
</dbReference>
<dbReference type="InterPro" id="IPR050820">
    <property type="entry name" value="MFS_Sugar_Transporter"/>
</dbReference>
<evidence type="ECO:0000256" key="3">
    <source>
        <dbReference type="ARBA" id="ARBA00022448"/>
    </source>
</evidence>
<dbReference type="PANTHER" id="PTHR48023:SF4">
    <property type="entry name" value="D-XYLOSE-PROTON SYMPORTER-LIKE 2"/>
    <property type="match status" value="1"/>
</dbReference>
<evidence type="ECO:0000313" key="9">
    <source>
        <dbReference type="Proteomes" id="UP000001593"/>
    </source>
</evidence>
<feature type="transmembrane region" description="Helical" evidence="7">
    <location>
        <begin position="55"/>
        <end position="76"/>
    </location>
</feature>
<accession>A7T6F0</accession>
<evidence type="ECO:0000256" key="5">
    <source>
        <dbReference type="ARBA" id="ARBA00022989"/>
    </source>
</evidence>
<feature type="transmembrane region" description="Helical" evidence="7">
    <location>
        <begin position="6"/>
        <end position="23"/>
    </location>
</feature>
<evidence type="ECO:0000313" key="8">
    <source>
        <dbReference type="EMBL" id="EDO28456.1"/>
    </source>
</evidence>
<reference evidence="8 9" key="1">
    <citation type="journal article" date="2007" name="Science">
        <title>Sea anemone genome reveals ancestral eumetazoan gene repertoire and genomic organization.</title>
        <authorList>
            <person name="Putnam N.H."/>
            <person name="Srivastava M."/>
            <person name="Hellsten U."/>
            <person name="Dirks B."/>
            <person name="Chapman J."/>
            <person name="Salamov A."/>
            <person name="Terry A."/>
            <person name="Shapiro H."/>
            <person name="Lindquist E."/>
            <person name="Kapitonov V.V."/>
            <person name="Jurka J."/>
            <person name="Genikhovich G."/>
            <person name="Grigoriev I.V."/>
            <person name="Lucas S.M."/>
            <person name="Steele R.E."/>
            <person name="Finnerty J.R."/>
            <person name="Technau U."/>
            <person name="Martindale M.Q."/>
            <person name="Rokhsar D.S."/>
        </authorList>
    </citation>
    <scope>NUCLEOTIDE SEQUENCE [LARGE SCALE GENOMIC DNA]</scope>
    <source>
        <strain evidence="9">CH2 X CH6</strain>
    </source>
</reference>
<feature type="non-terminal residue" evidence="8">
    <location>
        <position position="226"/>
    </location>
</feature>
<dbReference type="AlphaFoldDB" id="A7T6F0"/>
<protein>
    <submittedName>
        <fullName evidence="8">Uncharacterized protein</fullName>
    </submittedName>
</protein>
<evidence type="ECO:0000256" key="4">
    <source>
        <dbReference type="ARBA" id="ARBA00022692"/>
    </source>
</evidence>
<sequence>RYMFGLSGVPALIQGIGMYFLPMSPRWLIVKGKDEQLVATILSLSLVDKGGRRRFLLMGVSVMAASIITLGVVSTLQPLKPPKKCYYTQDGLTNQTTGIPYTDQGNVTDAYMNRTTSADSVRPVNPVLRYLALAGLVMFVAGYSFGFGPGNWCDDQLWERSLRARDDIKETVRLAADSACRKLSKITIQICDVNRGKLGEKGISTVLPTLLHTGLTSGAEEVRSIA</sequence>
<dbReference type="EMBL" id="DS471545">
    <property type="protein sequence ID" value="EDO28456.1"/>
    <property type="molecule type" value="Genomic_DNA"/>
</dbReference>
<keyword evidence="6 7" id="KW-0472">Membrane</keyword>
<evidence type="ECO:0000256" key="1">
    <source>
        <dbReference type="ARBA" id="ARBA00004370"/>
    </source>
</evidence>
<dbReference type="Proteomes" id="UP000001593">
    <property type="component" value="Unassembled WGS sequence"/>
</dbReference>
<evidence type="ECO:0000256" key="6">
    <source>
        <dbReference type="ARBA" id="ARBA00023136"/>
    </source>
</evidence>
<evidence type="ECO:0000256" key="2">
    <source>
        <dbReference type="ARBA" id="ARBA00007004"/>
    </source>
</evidence>
<feature type="transmembrane region" description="Helical" evidence="7">
    <location>
        <begin position="130"/>
        <end position="153"/>
    </location>
</feature>
<keyword evidence="9" id="KW-1185">Reference proteome</keyword>
<dbReference type="Pfam" id="PF00083">
    <property type="entry name" value="Sugar_tr"/>
    <property type="match status" value="1"/>
</dbReference>
<name>A7T6F0_NEMVE</name>
<comment type="similarity">
    <text evidence="2">Belongs to the major facilitator superfamily. Sugar transporter (TC 2.A.1.1) family. Glucose transporter subfamily.</text>
</comment>
<comment type="subcellular location">
    <subcellularLocation>
        <location evidence="1">Membrane</location>
    </subcellularLocation>
</comment>
<dbReference type="InterPro" id="IPR036259">
    <property type="entry name" value="MFS_trans_sf"/>
</dbReference>
<dbReference type="PhylomeDB" id="A7T6F0"/>
<gene>
    <name evidence="8" type="ORF">NEMVEDRAFT_v1g222989</name>
</gene>
<dbReference type="GO" id="GO:0022857">
    <property type="term" value="F:transmembrane transporter activity"/>
    <property type="evidence" value="ECO:0007669"/>
    <property type="project" value="InterPro"/>
</dbReference>
<dbReference type="Gene3D" id="1.20.1250.20">
    <property type="entry name" value="MFS general substrate transporter like domains"/>
    <property type="match status" value="2"/>
</dbReference>
<dbReference type="STRING" id="45351.A7T6F0"/>
<keyword evidence="5 7" id="KW-1133">Transmembrane helix</keyword>
<organism evidence="8 9">
    <name type="scientific">Nematostella vectensis</name>
    <name type="common">Starlet sea anemone</name>
    <dbReference type="NCBI Taxonomy" id="45351"/>
    <lineage>
        <taxon>Eukaryota</taxon>
        <taxon>Metazoa</taxon>
        <taxon>Cnidaria</taxon>
        <taxon>Anthozoa</taxon>
        <taxon>Hexacorallia</taxon>
        <taxon>Actiniaria</taxon>
        <taxon>Edwardsiidae</taxon>
        <taxon>Nematostella</taxon>
    </lineage>
</organism>
<dbReference type="InParanoid" id="A7T6F0"/>
<keyword evidence="4 7" id="KW-0812">Transmembrane</keyword>
<dbReference type="eggNOG" id="KOG0915">
    <property type="taxonomic scope" value="Eukaryota"/>
</dbReference>